<accession>A0A1I4JEL4</accession>
<evidence type="ECO:0000313" key="7">
    <source>
        <dbReference type="EMBL" id="SFL64653.1"/>
    </source>
</evidence>
<keyword evidence="5" id="KW-0449">Lipoprotein</keyword>
<dbReference type="InterPro" id="IPR050490">
    <property type="entry name" value="Bact_solute-bd_prot1"/>
</dbReference>
<dbReference type="STRING" id="29563.SAMN02983006_01680"/>
<evidence type="ECO:0000256" key="1">
    <source>
        <dbReference type="ARBA" id="ARBA00022475"/>
    </source>
</evidence>
<dbReference type="InterPro" id="IPR006059">
    <property type="entry name" value="SBP"/>
</dbReference>
<dbReference type="Gene3D" id="3.40.190.10">
    <property type="entry name" value="Periplasmic binding protein-like II"/>
    <property type="match status" value="1"/>
</dbReference>
<keyword evidence="2 6" id="KW-0732">Signal</keyword>
<keyword evidence="7" id="KW-0762">Sugar transport</keyword>
<reference evidence="7 8" key="1">
    <citation type="submission" date="2016-10" db="EMBL/GenBank/DDBJ databases">
        <authorList>
            <person name="de Groot N.N."/>
        </authorList>
    </citation>
    <scope>NUCLEOTIDE SEQUENCE [LARGE SCALE GENOMIC DNA]</scope>
    <source>
        <strain evidence="7 8">ATCC 51327</strain>
    </source>
</reference>
<evidence type="ECO:0000256" key="4">
    <source>
        <dbReference type="ARBA" id="ARBA00023139"/>
    </source>
</evidence>
<dbReference type="EMBL" id="FOTI01000022">
    <property type="protein sequence ID" value="SFL64653.1"/>
    <property type="molecule type" value="Genomic_DNA"/>
</dbReference>
<evidence type="ECO:0000256" key="3">
    <source>
        <dbReference type="ARBA" id="ARBA00023136"/>
    </source>
</evidence>
<dbReference type="RefSeq" id="WP_089861775.1">
    <property type="nucleotide sequence ID" value="NZ_FOTI01000022.1"/>
</dbReference>
<dbReference type="Proteomes" id="UP000199006">
    <property type="component" value="Unassembled WGS sequence"/>
</dbReference>
<keyword evidence="4" id="KW-0564">Palmitate</keyword>
<keyword evidence="8" id="KW-1185">Reference proteome</keyword>
<dbReference type="AlphaFoldDB" id="A0A1I4JEL4"/>
<dbReference type="Pfam" id="PF01547">
    <property type="entry name" value="SBP_bac_1"/>
    <property type="match status" value="1"/>
</dbReference>
<feature type="chain" id="PRO_5038752198" evidence="6">
    <location>
        <begin position="24"/>
        <end position="423"/>
    </location>
</feature>
<evidence type="ECO:0000256" key="2">
    <source>
        <dbReference type="ARBA" id="ARBA00022729"/>
    </source>
</evidence>
<organism evidence="7 8">
    <name type="scientific">Halanaerobium salsuginis</name>
    <dbReference type="NCBI Taxonomy" id="29563"/>
    <lineage>
        <taxon>Bacteria</taxon>
        <taxon>Bacillati</taxon>
        <taxon>Bacillota</taxon>
        <taxon>Clostridia</taxon>
        <taxon>Halanaerobiales</taxon>
        <taxon>Halanaerobiaceae</taxon>
        <taxon>Halanaerobium</taxon>
    </lineage>
</organism>
<evidence type="ECO:0000256" key="5">
    <source>
        <dbReference type="ARBA" id="ARBA00023288"/>
    </source>
</evidence>
<dbReference type="PANTHER" id="PTHR43649:SF33">
    <property type="entry name" value="POLYGALACTURONAN_RHAMNOGALACTURONAN-BINDING PROTEIN YTCQ"/>
    <property type="match status" value="1"/>
</dbReference>
<evidence type="ECO:0000313" key="8">
    <source>
        <dbReference type="Proteomes" id="UP000199006"/>
    </source>
</evidence>
<keyword evidence="1" id="KW-1003">Cell membrane</keyword>
<gene>
    <name evidence="7" type="ORF">SAMN02983006_01680</name>
</gene>
<keyword evidence="7" id="KW-0813">Transport</keyword>
<keyword evidence="3" id="KW-0472">Membrane</keyword>
<dbReference type="CDD" id="cd13585">
    <property type="entry name" value="PBP2_TMBP_like"/>
    <property type="match status" value="1"/>
</dbReference>
<proteinExistence type="predicted"/>
<name>A0A1I4JEL4_9FIRM</name>
<feature type="signal peptide" evidence="6">
    <location>
        <begin position="1"/>
        <end position="23"/>
    </location>
</feature>
<dbReference type="PANTHER" id="PTHR43649">
    <property type="entry name" value="ARABINOSE-BINDING PROTEIN-RELATED"/>
    <property type="match status" value="1"/>
</dbReference>
<evidence type="ECO:0000256" key="6">
    <source>
        <dbReference type="SAM" id="SignalP"/>
    </source>
</evidence>
<dbReference type="SUPFAM" id="SSF53850">
    <property type="entry name" value="Periplasmic binding protein-like II"/>
    <property type="match status" value="1"/>
</dbReference>
<protein>
    <submittedName>
        <fullName evidence="7">Multiple sugar transport system substrate-binding protein</fullName>
    </submittedName>
</protein>
<sequence length="423" mass="47694">MHKKVLMLIFLILLIFLSTSSTMAEQITLKFMGWEASPLETNSIKTGLNEFMTANPDIKVEYTPVPFDEFHSKLLTMMAGNSAPDVFFLASAFYRDFAARNVLVDLTDKVDSQIGIDNFIPSSQTKMLVNNKIYGVSSCTVSPVLFYNKNLFDKANLSYPPADPAKMWNWDKFVDVAKKLTIKSGKRTQQFGVFGFQNFWWTTVLSNGASVFTDDYSKITLQEPAAQEALQKIVDLRKKDGVAPAGNFLENSGMNTAQMLQTGKVAMVVDGSWALQELAKMDFPIGVAPLPKLKDTITTGQAHLHAIWKGSKHKEAAWKLVKFLSSSKYQTNLVKVGLWMPNRKAMYTPEGIKKWYNPKVHPANFKALTDYFLNAKLEPSVIAPQEAWDVLTTEELEKIWYANQPVKEVTESMQDRINNLLNQ</sequence>
<dbReference type="OrthoDB" id="383937at2"/>